<reference evidence="3 4" key="1">
    <citation type="journal article" date="2017" name="Genome Biol. Evol.">
        <title>Phytophthora megakarya and P. palmivora, closely related causal agents of cacao black pod rot, underwent increases in genome sizes and gene numbers by different mechanisms.</title>
        <authorList>
            <person name="Ali S.S."/>
            <person name="Shao J."/>
            <person name="Lary D.J."/>
            <person name="Kronmiller B."/>
            <person name="Shen D."/>
            <person name="Strem M.D."/>
            <person name="Amoako-Attah I."/>
            <person name="Akrofi A.Y."/>
            <person name="Begoude B.A."/>
            <person name="Ten Hoopen G.M."/>
            <person name="Coulibaly K."/>
            <person name="Kebe B.I."/>
            <person name="Melnick R.L."/>
            <person name="Guiltinan M.J."/>
            <person name="Tyler B.M."/>
            <person name="Meinhardt L.W."/>
            <person name="Bailey B.A."/>
        </authorList>
    </citation>
    <scope>NUCLEOTIDE SEQUENCE [LARGE SCALE GENOMIC DNA]</scope>
    <source>
        <strain evidence="4">sbr112.9</strain>
    </source>
</reference>
<dbReference type="PANTHER" id="PTHR45532">
    <property type="entry name" value="WD REPEAT-CONTAINING PROTEIN 97"/>
    <property type="match status" value="1"/>
</dbReference>
<evidence type="ECO:0000256" key="2">
    <source>
        <dbReference type="SAM" id="MobiDB-lite"/>
    </source>
</evidence>
<keyword evidence="1" id="KW-0853">WD repeat</keyword>
<name>A0A2P4YQ83_9STRA</name>
<feature type="compositionally biased region" description="Polar residues" evidence="2">
    <location>
        <begin position="192"/>
        <end position="208"/>
    </location>
</feature>
<gene>
    <name evidence="3" type="ORF">PHPALM_2263</name>
</gene>
<sequence length="349" mass="38654">MGADDHHSTTVSAGDFLDEKFLVLTASVDAIVKVWDQQRVLLRQVTLATAVTSLCFLNADGDLLAGLSKGTFLISQRDVLPDKIPKPVPRRRIRDDFRDTTNKLVQKAANTLMAHKTASPQHQLPAIGNSMSASAALPPPQKISLPSRPPDPETSAKQLLAHVIQRPVEAAKLCPPVLRNLNSPRRIVSNCHSNFGNNNSSERQTTSRVPALTDQKSMDDSTTEQQEEDWRDKILPLSAYQKLMRAPQRGLSYRRKRCQTPSSPLVLQRLGSSPRTSFTKRQPFLEKNVECQNSTEVGLGVGAADAPLLYCKHQAPVPPKDKTPRKLWNAIGGEDRRLIVLQRNHLPPC</sequence>
<comment type="caution">
    <text evidence="3">The sequence shown here is derived from an EMBL/GenBank/DDBJ whole genome shotgun (WGS) entry which is preliminary data.</text>
</comment>
<accession>A0A2P4YQ83</accession>
<feature type="region of interest" description="Disordered" evidence="2">
    <location>
        <begin position="192"/>
        <end position="227"/>
    </location>
</feature>
<evidence type="ECO:0000256" key="1">
    <source>
        <dbReference type="PROSITE-ProRule" id="PRU00221"/>
    </source>
</evidence>
<dbReference type="InterPro" id="IPR036322">
    <property type="entry name" value="WD40_repeat_dom_sf"/>
</dbReference>
<dbReference type="PANTHER" id="PTHR45532:SF1">
    <property type="entry name" value="WD REPEAT-CONTAINING PROTEIN 97"/>
    <property type="match status" value="1"/>
</dbReference>
<dbReference type="PROSITE" id="PS50082">
    <property type="entry name" value="WD_REPEATS_2"/>
    <property type="match status" value="1"/>
</dbReference>
<organism evidence="3 4">
    <name type="scientific">Phytophthora palmivora</name>
    <dbReference type="NCBI Taxonomy" id="4796"/>
    <lineage>
        <taxon>Eukaryota</taxon>
        <taxon>Sar</taxon>
        <taxon>Stramenopiles</taxon>
        <taxon>Oomycota</taxon>
        <taxon>Peronosporomycetes</taxon>
        <taxon>Peronosporales</taxon>
        <taxon>Peronosporaceae</taxon>
        <taxon>Phytophthora</taxon>
    </lineage>
</organism>
<protein>
    <submittedName>
        <fullName evidence="3">Uncharacterized protein</fullName>
    </submittedName>
</protein>
<feature type="region of interest" description="Disordered" evidence="2">
    <location>
        <begin position="131"/>
        <end position="154"/>
    </location>
</feature>
<dbReference type="EMBL" id="NCKW01000838">
    <property type="protein sequence ID" value="POM79957.1"/>
    <property type="molecule type" value="Genomic_DNA"/>
</dbReference>
<dbReference type="Proteomes" id="UP000237271">
    <property type="component" value="Unassembled WGS sequence"/>
</dbReference>
<dbReference type="SUPFAM" id="SSF50978">
    <property type="entry name" value="WD40 repeat-like"/>
    <property type="match status" value="1"/>
</dbReference>
<keyword evidence="4" id="KW-1185">Reference proteome</keyword>
<evidence type="ECO:0000313" key="3">
    <source>
        <dbReference type="EMBL" id="POM79957.1"/>
    </source>
</evidence>
<dbReference type="InterPro" id="IPR001680">
    <property type="entry name" value="WD40_rpt"/>
</dbReference>
<dbReference type="AlphaFoldDB" id="A0A2P4YQ83"/>
<feature type="repeat" description="WD" evidence="1">
    <location>
        <begin position="4"/>
        <end position="36"/>
    </location>
</feature>
<evidence type="ECO:0000313" key="4">
    <source>
        <dbReference type="Proteomes" id="UP000237271"/>
    </source>
</evidence>
<dbReference type="OrthoDB" id="6262491at2759"/>
<proteinExistence type="predicted"/>